<dbReference type="InterPro" id="IPR012337">
    <property type="entry name" value="RNaseH-like_sf"/>
</dbReference>
<proteinExistence type="predicted"/>
<gene>
    <name evidence="2" type="ORF">ACEN37_12840</name>
</gene>
<sequence length="145" mass="17138">SENHGDILFTKQFQSYVLERQFIVHVCRAADPESKGKVEAVIKFVKYNFARGRRFRTIKSWQEQCEAWLERTGNYKVHEKTKKRPIDVFTLEKPHLISISKKRILSNNESITKTILKDNTLQFQSNYYSVPIGTYQPRKTTKVRI</sequence>
<evidence type="ECO:0000259" key="1">
    <source>
        <dbReference type="PROSITE" id="PS50994"/>
    </source>
</evidence>
<dbReference type="SUPFAM" id="SSF53098">
    <property type="entry name" value="Ribonuclease H-like"/>
    <property type="match status" value="1"/>
</dbReference>
<evidence type="ECO:0000313" key="3">
    <source>
        <dbReference type="Proteomes" id="UP001625374"/>
    </source>
</evidence>
<reference evidence="2 3" key="1">
    <citation type="submission" date="2024-08" db="EMBL/GenBank/DDBJ databases">
        <authorList>
            <person name="Arias E."/>
        </authorList>
    </citation>
    <scope>NUCLEOTIDE SEQUENCE [LARGE SCALE GENOMIC DNA]</scope>
    <source>
        <strain evidence="2 3">FAM 24106</strain>
    </source>
</reference>
<comment type="caution">
    <text evidence="2">The sequence shown here is derived from an EMBL/GenBank/DDBJ whole genome shotgun (WGS) entry which is preliminary data.</text>
</comment>
<dbReference type="Proteomes" id="UP001625374">
    <property type="component" value="Unassembled WGS sequence"/>
</dbReference>
<dbReference type="PANTHER" id="PTHR35004:SF6">
    <property type="entry name" value="TRANSPOSASE"/>
    <property type="match status" value="1"/>
</dbReference>
<evidence type="ECO:0000313" key="2">
    <source>
        <dbReference type="EMBL" id="MFL2104081.1"/>
    </source>
</evidence>
<dbReference type="InterPro" id="IPR001584">
    <property type="entry name" value="Integrase_cat-core"/>
</dbReference>
<feature type="non-terminal residue" evidence="2">
    <location>
        <position position="145"/>
    </location>
</feature>
<dbReference type="InterPro" id="IPR036397">
    <property type="entry name" value="RNaseH_sf"/>
</dbReference>
<keyword evidence="3" id="KW-1185">Reference proteome</keyword>
<organism evidence="2 3">
    <name type="scientific">Marinilactibacillus psychrotolerans</name>
    <dbReference type="NCBI Taxonomy" id="191770"/>
    <lineage>
        <taxon>Bacteria</taxon>
        <taxon>Bacillati</taxon>
        <taxon>Bacillota</taxon>
        <taxon>Bacilli</taxon>
        <taxon>Lactobacillales</taxon>
        <taxon>Carnobacteriaceae</taxon>
        <taxon>Marinilactibacillus</taxon>
    </lineage>
</organism>
<feature type="domain" description="Integrase catalytic" evidence="1">
    <location>
        <begin position="1"/>
        <end position="93"/>
    </location>
</feature>
<dbReference type="Gene3D" id="3.30.420.10">
    <property type="entry name" value="Ribonuclease H-like superfamily/Ribonuclease H"/>
    <property type="match status" value="1"/>
</dbReference>
<dbReference type="PROSITE" id="PS50994">
    <property type="entry name" value="INTEGRASE"/>
    <property type="match status" value="1"/>
</dbReference>
<protein>
    <submittedName>
        <fullName evidence="2">IS21 family transposase</fullName>
    </submittedName>
</protein>
<dbReference type="PANTHER" id="PTHR35004">
    <property type="entry name" value="TRANSPOSASE RV3428C-RELATED"/>
    <property type="match status" value="1"/>
</dbReference>
<dbReference type="EMBL" id="JBGQQK010000111">
    <property type="protein sequence ID" value="MFL2104081.1"/>
    <property type="molecule type" value="Genomic_DNA"/>
</dbReference>
<name>A0ABW8UME9_9LACT</name>
<accession>A0ABW8UME9</accession>
<feature type="non-terminal residue" evidence="2">
    <location>
        <position position="1"/>
    </location>
</feature>